<organism evidence="1 2">
    <name type="scientific">Cadophora malorum</name>
    <dbReference type="NCBI Taxonomy" id="108018"/>
    <lineage>
        <taxon>Eukaryota</taxon>
        <taxon>Fungi</taxon>
        <taxon>Dikarya</taxon>
        <taxon>Ascomycota</taxon>
        <taxon>Pezizomycotina</taxon>
        <taxon>Leotiomycetes</taxon>
        <taxon>Helotiales</taxon>
        <taxon>Ploettnerulaceae</taxon>
        <taxon>Cadophora</taxon>
    </lineage>
</organism>
<protein>
    <submittedName>
        <fullName evidence="1">Uncharacterized protein</fullName>
    </submittedName>
</protein>
<dbReference type="AlphaFoldDB" id="A0A8H7WFB2"/>
<gene>
    <name evidence="1" type="ORF">IFR04_002998</name>
</gene>
<sequence length="306" mass="34682">MLQSTLARPRQKLYQYFSILEQTSYPNQLVAGNVFDRQAPLWLEQLGQRSTYLHNQLFVLMAYCDLIIARTSSISPETLSHMNRALGLLQRDLGLNNRATAQVTIYTIMTFAMVEFMSGDTVSAEKHLQGLFTVVALRGGLSSLKSLDLIYAMCTSSKPLFFSAETISWTSYLPRTLPLPITTAIHAMLRNSGRLPDSRLLAIYSDLHEFSRAANLAAQTGRKLEPDLLQDVMVSIQYRLLYLKYDSKDAHELLRVVMLAYSTTVLPLLFSQVGGYSSLDFPSLQDCLHTHSERARIWLKNIIEYE</sequence>
<dbReference type="InterPro" id="IPR021858">
    <property type="entry name" value="Fun_TF"/>
</dbReference>
<dbReference type="EMBL" id="JAFJYH010000028">
    <property type="protein sequence ID" value="KAG4423853.1"/>
    <property type="molecule type" value="Genomic_DNA"/>
</dbReference>
<reference evidence="1" key="1">
    <citation type="submission" date="2021-02" db="EMBL/GenBank/DDBJ databases">
        <title>Genome sequence Cadophora malorum strain M34.</title>
        <authorList>
            <person name="Stefanovic E."/>
            <person name="Vu D."/>
            <person name="Scully C."/>
            <person name="Dijksterhuis J."/>
            <person name="Roader J."/>
            <person name="Houbraken J."/>
        </authorList>
    </citation>
    <scope>NUCLEOTIDE SEQUENCE</scope>
    <source>
        <strain evidence="1">M34</strain>
    </source>
</reference>
<evidence type="ECO:0000313" key="2">
    <source>
        <dbReference type="Proteomes" id="UP000664132"/>
    </source>
</evidence>
<accession>A0A8H7WFB2</accession>
<dbReference type="Proteomes" id="UP000664132">
    <property type="component" value="Unassembled WGS sequence"/>
</dbReference>
<dbReference type="PANTHER" id="PTHR37540:SF9">
    <property type="entry name" value="ZN(2)-C6 FUNGAL-TYPE DOMAIN-CONTAINING PROTEIN"/>
    <property type="match status" value="1"/>
</dbReference>
<proteinExistence type="predicted"/>
<comment type="caution">
    <text evidence="1">The sequence shown here is derived from an EMBL/GenBank/DDBJ whole genome shotgun (WGS) entry which is preliminary data.</text>
</comment>
<evidence type="ECO:0000313" key="1">
    <source>
        <dbReference type="EMBL" id="KAG4423853.1"/>
    </source>
</evidence>
<name>A0A8H7WFB2_9HELO</name>
<keyword evidence="2" id="KW-1185">Reference proteome</keyword>
<dbReference type="OrthoDB" id="4158087at2759"/>
<dbReference type="PANTHER" id="PTHR37540">
    <property type="entry name" value="TRANSCRIPTION FACTOR (ACR-2), PUTATIVE-RELATED-RELATED"/>
    <property type="match status" value="1"/>
</dbReference>
<dbReference type="Pfam" id="PF11951">
    <property type="entry name" value="Fungal_trans_2"/>
    <property type="match status" value="1"/>
</dbReference>